<evidence type="ECO:0000313" key="1">
    <source>
        <dbReference type="EMBL" id="SDP72697.1"/>
    </source>
</evidence>
<accession>A0A1H0V2J8</accession>
<gene>
    <name evidence="1" type="ORF">SAMN04489867_3635</name>
</gene>
<dbReference type="AlphaFoldDB" id="A0A1H0V2J8"/>
<dbReference type="OrthoDB" id="2972445at2"/>
<proteinExistence type="predicted"/>
<evidence type="ECO:0000313" key="2">
    <source>
        <dbReference type="Proteomes" id="UP000199077"/>
    </source>
</evidence>
<dbReference type="EMBL" id="LT629711">
    <property type="protein sequence ID" value="SDP72697.1"/>
    <property type="molecule type" value="Genomic_DNA"/>
</dbReference>
<reference evidence="2" key="1">
    <citation type="submission" date="2016-10" db="EMBL/GenBank/DDBJ databases">
        <authorList>
            <person name="Varghese N."/>
            <person name="Submissions S."/>
        </authorList>
    </citation>
    <scope>NUCLEOTIDE SEQUENCE [LARGE SCALE GENOMIC DNA]</scope>
    <source>
        <strain evidence="2">DSM 22329</strain>
    </source>
</reference>
<organism evidence="1 2">
    <name type="scientific">Pedococcus dokdonensis</name>
    <dbReference type="NCBI Taxonomy" id="443156"/>
    <lineage>
        <taxon>Bacteria</taxon>
        <taxon>Bacillati</taxon>
        <taxon>Actinomycetota</taxon>
        <taxon>Actinomycetes</taxon>
        <taxon>Micrococcales</taxon>
        <taxon>Intrasporangiaceae</taxon>
        <taxon>Pedococcus</taxon>
    </lineage>
</organism>
<dbReference type="RefSeq" id="WP_091788718.1">
    <property type="nucleotide sequence ID" value="NZ_LT629711.1"/>
</dbReference>
<dbReference type="SUPFAM" id="SSF53474">
    <property type="entry name" value="alpha/beta-Hydrolases"/>
    <property type="match status" value="1"/>
</dbReference>
<name>A0A1H0V2J8_9MICO</name>
<dbReference type="Proteomes" id="UP000199077">
    <property type="component" value="Chromosome I"/>
</dbReference>
<sequence>MPPRPNAPTAGAERRTSSESRIVILPSPLLGPATYLPLAEALRDRGCATVVASLPASDVMPAAVLAAFRAVSEHHGATVLLAHSNAGFYAPTVAEPAGLPVVFMDAALPAPGVTETRLAPAGFAQFIATLPLADGLLPPWPAWWDRADVAPLFPDDEWLDRATRAAPRLPPDYFTTPLPVPPGWESRPAAYLGFGDTYADELAFATTAGWVVRREEGHHLSHLADPVRVAEVLVDLVAGGTAPR</sequence>
<keyword evidence="2" id="KW-1185">Reference proteome</keyword>
<dbReference type="STRING" id="443156.SAMN04489867_3635"/>
<protein>
    <submittedName>
        <fullName evidence="1">Uncharacterized protein</fullName>
    </submittedName>
</protein>
<dbReference type="InterPro" id="IPR029058">
    <property type="entry name" value="AB_hydrolase_fold"/>
</dbReference>
<dbReference type="Gene3D" id="3.40.50.1820">
    <property type="entry name" value="alpha/beta hydrolase"/>
    <property type="match status" value="1"/>
</dbReference>